<dbReference type="AlphaFoldDB" id="A0A9X3XQR2"/>
<reference evidence="1" key="1">
    <citation type="submission" date="2022-05" db="EMBL/GenBank/DDBJ databases">
        <title>Draft genome sequence of Clostridium tertium strain CP3 isolated from Peru.</title>
        <authorList>
            <person name="Hurtado R."/>
            <person name="Lima L."/>
            <person name="Sousa T."/>
            <person name="Jaiswal A.K."/>
            <person name="Tiwari S."/>
            <person name="Maturrano L."/>
            <person name="Brenig B."/>
            <person name="Azevedo V."/>
        </authorList>
    </citation>
    <scope>NUCLEOTIDE SEQUENCE</scope>
    <source>
        <strain evidence="1">CP3</strain>
    </source>
</reference>
<evidence type="ECO:0000313" key="1">
    <source>
        <dbReference type="EMBL" id="MDC4241954.1"/>
    </source>
</evidence>
<keyword evidence="2" id="KW-1185">Reference proteome</keyword>
<protein>
    <recommendedName>
        <fullName evidence="3">Phage gp6-like head-tail connector protein</fullName>
    </recommendedName>
</protein>
<dbReference type="EMBL" id="JAMRYU010000022">
    <property type="protein sequence ID" value="MDC4241954.1"/>
    <property type="molecule type" value="Genomic_DNA"/>
</dbReference>
<organism evidence="1 2">
    <name type="scientific">Clostridium tertium</name>
    <dbReference type="NCBI Taxonomy" id="1559"/>
    <lineage>
        <taxon>Bacteria</taxon>
        <taxon>Bacillati</taxon>
        <taxon>Bacillota</taxon>
        <taxon>Clostridia</taxon>
        <taxon>Eubacteriales</taxon>
        <taxon>Clostridiaceae</taxon>
        <taxon>Clostridium</taxon>
    </lineage>
</organism>
<gene>
    <name evidence="1" type="ORF">NE398_17610</name>
</gene>
<dbReference type="RefSeq" id="WP_272470648.1">
    <property type="nucleotide sequence ID" value="NZ_JAMRYU010000022.1"/>
</dbReference>
<evidence type="ECO:0008006" key="3">
    <source>
        <dbReference type="Google" id="ProtNLM"/>
    </source>
</evidence>
<accession>A0A9X3XQR2</accession>
<proteinExistence type="predicted"/>
<comment type="caution">
    <text evidence="1">The sequence shown here is derived from an EMBL/GenBank/DDBJ whole genome shotgun (WGS) entry which is preliminary data.</text>
</comment>
<sequence>MEKLLENVKAELGITINDELIDKNITLKINAVKGYLENGGAKIDINNISGETLSCIAIGVNDLLNNKAGETKFSPAFNMLAMQICRR</sequence>
<dbReference type="Proteomes" id="UP001141183">
    <property type="component" value="Unassembled WGS sequence"/>
</dbReference>
<evidence type="ECO:0000313" key="2">
    <source>
        <dbReference type="Proteomes" id="UP001141183"/>
    </source>
</evidence>
<name>A0A9X3XQR2_9CLOT</name>